<keyword evidence="9" id="KW-1185">Reference proteome</keyword>
<comment type="cofactor">
    <cofactor evidence="1">
        <name>pyridoxal 5'-phosphate</name>
        <dbReference type="ChEBI" id="CHEBI:597326"/>
    </cofactor>
</comment>
<evidence type="ECO:0000256" key="1">
    <source>
        <dbReference type="ARBA" id="ARBA00001933"/>
    </source>
</evidence>
<gene>
    <name evidence="8" type="primary">gabT</name>
    <name evidence="8" type="ordered locus">Ctu_27120</name>
</gene>
<name>C9XVT7_CROTZ</name>
<keyword evidence="3 8" id="KW-0032">Aminotransferase</keyword>
<dbReference type="PATRIC" id="fig|693216.3.peg.2565"/>
<proteinExistence type="inferred from homology"/>
<dbReference type="Gene3D" id="3.90.1150.10">
    <property type="entry name" value="Aspartate Aminotransferase, domain 1"/>
    <property type="match status" value="1"/>
</dbReference>
<dbReference type="InterPro" id="IPR015421">
    <property type="entry name" value="PyrdxlP-dep_Trfase_major"/>
</dbReference>
<evidence type="ECO:0000256" key="7">
    <source>
        <dbReference type="RuleBase" id="RU003560"/>
    </source>
</evidence>
<sequence>MPRSRSAFFPGVNVPNIPMRIMLPPSFWAEAFCAQESMMQSNEQWQERREQAVPQGVGNALPVFVARAKNAEIWDVEGRRYIDFASGIAVLNTGHNHPAVIAAVKAQLDNFTHPCFQVTPYGNYIELAERLNTLAPISEPCQTLFLSTGAEAVENAIKVARIATGRSAIIAFRGAFHGRTLLGMALTGKVQPYKKGYGPFPAGIYHAPYPAAYLGVSDTQALASLAGIFAADVAPEEVAAIIIEPVQGEGGFYAASAEFMQQLRALCDKHGIVLIVDEIQSGFCRTGKTFAIEHSGVEPDLITMAKSLAGGFPLSALVGKKALFDKALPGGLGGTYAGSPVSIAAALAVTDLIEKEHLNERAVAQGELLMSRLRELAQEYDFIGDVRGVGAMVAMELVHERDSHRPDKELTQQLVQEAGRQGLILLTCGVRANVIRFLVPLTAEKEIVTEGLNVLSSCLKVVQNTRPAK</sequence>
<dbReference type="Proteomes" id="UP000002069">
    <property type="component" value="Chromosome"/>
</dbReference>
<dbReference type="PROSITE" id="PS00600">
    <property type="entry name" value="AA_TRANSFER_CLASS_3"/>
    <property type="match status" value="1"/>
</dbReference>
<dbReference type="GO" id="GO:0047298">
    <property type="term" value="F:(S)-3-amino-2-methylpropionate transaminase activity"/>
    <property type="evidence" value="ECO:0007669"/>
    <property type="project" value="UniProtKB-EC"/>
</dbReference>
<evidence type="ECO:0000256" key="4">
    <source>
        <dbReference type="ARBA" id="ARBA00022679"/>
    </source>
</evidence>
<dbReference type="InterPro" id="IPR005814">
    <property type="entry name" value="Aminotrans_3"/>
</dbReference>
<evidence type="ECO:0000256" key="5">
    <source>
        <dbReference type="ARBA" id="ARBA00022898"/>
    </source>
</evidence>
<keyword evidence="4 8" id="KW-0808">Transferase</keyword>
<dbReference type="InterPro" id="IPR015424">
    <property type="entry name" value="PyrdxlP-dep_Trfase"/>
</dbReference>
<comment type="catalytic activity">
    <reaction evidence="6">
        <text>4-aminobutanoate + 2-oxoglutarate = succinate semialdehyde + L-glutamate</text>
        <dbReference type="Rhea" id="RHEA:23352"/>
        <dbReference type="ChEBI" id="CHEBI:16810"/>
        <dbReference type="ChEBI" id="CHEBI:29985"/>
        <dbReference type="ChEBI" id="CHEBI:57706"/>
        <dbReference type="ChEBI" id="CHEBI:59888"/>
        <dbReference type="EC" id="2.6.1.19"/>
    </reaction>
    <physiologicalReaction direction="left-to-right" evidence="6">
        <dbReference type="Rhea" id="RHEA:23353"/>
    </physiologicalReaction>
</comment>
<evidence type="ECO:0000313" key="9">
    <source>
        <dbReference type="Proteomes" id="UP000002069"/>
    </source>
</evidence>
<accession>C9XVT7</accession>
<comment type="similarity">
    <text evidence="2 7">Belongs to the class-III pyridoxal-phosphate-dependent aminotransferase family.</text>
</comment>
<evidence type="ECO:0000313" key="8">
    <source>
        <dbReference type="EMBL" id="CBA32028.1"/>
    </source>
</evidence>
<dbReference type="InterPro" id="IPR050103">
    <property type="entry name" value="Class-III_PLP-dep_AT"/>
</dbReference>
<evidence type="ECO:0000256" key="3">
    <source>
        <dbReference type="ARBA" id="ARBA00022576"/>
    </source>
</evidence>
<dbReference type="CDD" id="cd00610">
    <property type="entry name" value="OAT_like"/>
    <property type="match status" value="1"/>
</dbReference>
<dbReference type="PANTHER" id="PTHR11986">
    <property type="entry name" value="AMINOTRANSFERASE CLASS III"/>
    <property type="match status" value="1"/>
</dbReference>
<dbReference type="EMBL" id="FN543093">
    <property type="protein sequence ID" value="CBA32028.1"/>
    <property type="molecule type" value="Genomic_DNA"/>
</dbReference>
<dbReference type="EC" id="2.6.1.19" evidence="8"/>
<reference evidence="9" key="2">
    <citation type="journal article" date="2011" name="J. Bacteriol.">
        <title>Complete genome sequence of Cronobacter turicensis LMG 23827, a food-borne pathogen causing deaths in neonates.</title>
        <authorList>
            <person name="Stephan R."/>
            <person name="Lehner A."/>
            <person name="Tischler P."/>
            <person name="Rattei T."/>
        </authorList>
    </citation>
    <scope>NUCLEOTIDE SEQUENCE [LARGE SCALE GENOMIC DNA]</scope>
    <source>
        <strain evidence="9">DSM 18703 / CCUG 55852 / LMG 23827 / z3032</strain>
    </source>
</reference>
<dbReference type="Gene3D" id="3.40.640.10">
    <property type="entry name" value="Type I PLP-dependent aspartate aminotransferase-like (Major domain)"/>
    <property type="match status" value="1"/>
</dbReference>
<dbReference type="GO" id="GO:0034386">
    <property type="term" value="F:4-aminobutyrate:2-oxoglutarate transaminase activity"/>
    <property type="evidence" value="ECO:0007669"/>
    <property type="project" value="UniProtKB-EC"/>
</dbReference>
<evidence type="ECO:0000256" key="6">
    <source>
        <dbReference type="ARBA" id="ARBA00048671"/>
    </source>
</evidence>
<dbReference type="Pfam" id="PF00202">
    <property type="entry name" value="Aminotran_3"/>
    <property type="match status" value="1"/>
</dbReference>
<dbReference type="KEGG" id="ctu:CTU_27120"/>
<keyword evidence="5 7" id="KW-0663">Pyridoxal phosphate</keyword>
<dbReference type="GO" id="GO:0030170">
    <property type="term" value="F:pyridoxal phosphate binding"/>
    <property type="evidence" value="ECO:0007669"/>
    <property type="project" value="InterPro"/>
</dbReference>
<dbReference type="GO" id="GO:0009448">
    <property type="term" value="P:gamma-aminobutyric acid metabolic process"/>
    <property type="evidence" value="ECO:0007669"/>
    <property type="project" value="InterPro"/>
</dbReference>
<dbReference type="SUPFAM" id="SSF53383">
    <property type="entry name" value="PLP-dependent transferases"/>
    <property type="match status" value="1"/>
</dbReference>
<protein>
    <submittedName>
        <fullName evidence="8">4-aminobutyrate aminotransferase</fullName>
        <ecNumber evidence="8">2.6.1.19</ecNumber>
        <ecNumber evidence="8">2.6.1.22</ecNumber>
    </submittedName>
</protein>
<dbReference type="InterPro" id="IPR015422">
    <property type="entry name" value="PyrdxlP-dep_Trfase_small"/>
</dbReference>
<dbReference type="EC" id="2.6.1.22" evidence="8"/>
<reference evidence="8 9" key="1">
    <citation type="journal article" date="2010" name="J. Bacteriol.">
        <title>Complete Genome Sequence of Cronobacter turicensis LMG 23827, a foodborne pathogen causing deaths in neonates.</title>
        <authorList>
            <person name="Stephan R."/>
            <person name="Lehner A."/>
            <person name="Tischler P."/>
            <person name="Rattei T."/>
        </authorList>
    </citation>
    <scope>NUCLEOTIDE SEQUENCE [LARGE SCALE GENOMIC DNA]</scope>
    <source>
        <strain evidence="9">DSM 18703 / CCUG 55852 / LMG 23827 / z3032</strain>
    </source>
</reference>
<dbReference type="HOGENOM" id="CLU_016922_10_0_6"/>
<evidence type="ECO:0000256" key="2">
    <source>
        <dbReference type="ARBA" id="ARBA00008954"/>
    </source>
</evidence>
<dbReference type="InterPro" id="IPR049704">
    <property type="entry name" value="Aminotrans_3_PPA_site"/>
</dbReference>
<dbReference type="NCBIfam" id="TIGR00700">
    <property type="entry name" value="GABAtrnsam"/>
    <property type="match status" value="1"/>
</dbReference>
<dbReference type="FunFam" id="3.40.640.10:FF:000013">
    <property type="entry name" value="4-aminobutyrate aminotransferase"/>
    <property type="match status" value="1"/>
</dbReference>
<dbReference type="GO" id="GO:0042802">
    <property type="term" value="F:identical protein binding"/>
    <property type="evidence" value="ECO:0007669"/>
    <property type="project" value="TreeGrafter"/>
</dbReference>
<organism evidence="8 9">
    <name type="scientific">Cronobacter turicensis (strain DSM 18703 / CCUG 55852 / LMG 23827 / z3032)</name>
    <dbReference type="NCBI Taxonomy" id="693216"/>
    <lineage>
        <taxon>Bacteria</taxon>
        <taxon>Pseudomonadati</taxon>
        <taxon>Pseudomonadota</taxon>
        <taxon>Gammaproteobacteria</taxon>
        <taxon>Enterobacterales</taxon>
        <taxon>Enterobacteriaceae</taxon>
        <taxon>Cronobacter</taxon>
    </lineage>
</organism>
<dbReference type="PIRSF" id="PIRSF000521">
    <property type="entry name" value="Transaminase_4ab_Lys_Orn"/>
    <property type="match status" value="1"/>
</dbReference>
<dbReference type="InterPro" id="IPR004632">
    <property type="entry name" value="4NH2But_aminotransferase_bac"/>
</dbReference>
<dbReference type="AlphaFoldDB" id="C9XVT7"/>